<organism evidence="1 2">
    <name type="scientific">Pseudoalteromonas phenolica</name>
    <dbReference type="NCBI Taxonomy" id="161398"/>
    <lineage>
        <taxon>Bacteria</taxon>
        <taxon>Pseudomonadati</taxon>
        <taxon>Pseudomonadota</taxon>
        <taxon>Gammaproteobacteria</taxon>
        <taxon>Alteromonadales</taxon>
        <taxon>Pseudoalteromonadaceae</taxon>
        <taxon>Pseudoalteromonas</taxon>
    </lineage>
</organism>
<dbReference type="Pfam" id="PF13469">
    <property type="entry name" value="Sulfotransfer_3"/>
    <property type="match status" value="1"/>
</dbReference>
<feature type="non-terminal residue" evidence="1">
    <location>
        <position position="1"/>
    </location>
</feature>
<dbReference type="SUPFAM" id="SSF52540">
    <property type="entry name" value="P-loop containing nucleoside triphosphate hydrolases"/>
    <property type="match status" value="1"/>
</dbReference>
<dbReference type="Gene3D" id="3.40.50.300">
    <property type="entry name" value="P-loop containing nucleotide triphosphate hydrolases"/>
    <property type="match status" value="1"/>
</dbReference>
<dbReference type="AlphaFoldDB" id="A0A5S3YLN0"/>
<name>A0A5S3YLN0_9GAMM</name>
<dbReference type="InterPro" id="IPR027417">
    <property type="entry name" value="P-loop_NTPase"/>
</dbReference>
<dbReference type="GO" id="GO:0016740">
    <property type="term" value="F:transferase activity"/>
    <property type="evidence" value="ECO:0007669"/>
    <property type="project" value="UniProtKB-KW"/>
</dbReference>
<keyword evidence="1" id="KW-0808">Transferase</keyword>
<gene>
    <name evidence="1" type="ORF">CWB73_21290</name>
</gene>
<protein>
    <submittedName>
        <fullName evidence="1">Protein-tyrosine sulfotransferase</fullName>
    </submittedName>
</protein>
<reference evidence="2" key="2">
    <citation type="submission" date="2019-06" db="EMBL/GenBank/DDBJ databases">
        <title>Co-occurence of chitin degradation, pigmentation and bioactivity in marine Pseudoalteromonas.</title>
        <authorList>
            <person name="Sonnenschein E.C."/>
            <person name="Bech P.K."/>
        </authorList>
    </citation>
    <scope>NUCLEOTIDE SEQUENCE [LARGE SCALE GENOMIC DNA]</scope>
    <source>
        <strain evidence="2">S1189</strain>
    </source>
</reference>
<reference evidence="1 2" key="1">
    <citation type="submission" date="2017-12" db="EMBL/GenBank/DDBJ databases">
        <authorList>
            <person name="Paulsen S."/>
            <person name="Gram L.K."/>
        </authorList>
    </citation>
    <scope>NUCLEOTIDE SEQUENCE [LARGE SCALE GENOMIC DNA]</scope>
    <source>
        <strain evidence="1 2">S1189</strain>
    </source>
</reference>
<comment type="caution">
    <text evidence="1">The sequence shown here is derived from an EMBL/GenBank/DDBJ whole genome shotgun (WGS) entry which is preliminary data.</text>
</comment>
<accession>A0A5S3YLN0</accession>
<dbReference type="Proteomes" id="UP000307362">
    <property type="component" value="Unassembled WGS sequence"/>
</dbReference>
<dbReference type="OrthoDB" id="2514702at2"/>
<proteinExistence type="predicted"/>
<evidence type="ECO:0000313" key="2">
    <source>
        <dbReference type="Proteomes" id="UP000307362"/>
    </source>
</evidence>
<feature type="non-terminal residue" evidence="1">
    <location>
        <position position="93"/>
    </location>
</feature>
<dbReference type="EMBL" id="PNCM01000253">
    <property type="protein sequence ID" value="TMP76797.1"/>
    <property type="molecule type" value="Genomic_DNA"/>
</dbReference>
<sequence length="93" mass="10450">QLLMSEFRTVDMLPFFESIKLHCGKAFFDKPSDRVKTTFTPVFIVGLPRTGSTLLEQMLVQHSNVGTLGENTVISDKIVPYLSKRNNAEFPAC</sequence>
<evidence type="ECO:0000313" key="1">
    <source>
        <dbReference type="EMBL" id="TMP76797.1"/>
    </source>
</evidence>